<dbReference type="RefSeq" id="XP_020840726.1">
    <property type="nucleotide sequence ID" value="XM_020985067.1"/>
</dbReference>
<proteinExistence type="inferred from homology"/>
<evidence type="ECO:0000313" key="14">
    <source>
        <dbReference type="RefSeq" id="XP_020840727.1"/>
    </source>
</evidence>
<dbReference type="SMART" id="SM00385">
    <property type="entry name" value="CYCLIN"/>
    <property type="match status" value="1"/>
</dbReference>
<accession>A0A6P5K7V1</accession>
<feature type="compositionally biased region" description="Acidic residues" evidence="9">
    <location>
        <begin position="215"/>
        <end position="242"/>
    </location>
</feature>
<organism evidence="12 13">
    <name type="scientific">Phascolarctos cinereus</name>
    <name type="common">Koala</name>
    <dbReference type="NCBI Taxonomy" id="38626"/>
    <lineage>
        <taxon>Eukaryota</taxon>
        <taxon>Metazoa</taxon>
        <taxon>Chordata</taxon>
        <taxon>Craniata</taxon>
        <taxon>Vertebrata</taxon>
        <taxon>Euteleostomi</taxon>
        <taxon>Mammalia</taxon>
        <taxon>Metatheria</taxon>
        <taxon>Diprotodontia</taxon>
        <taxon>Phascolarctidae</taxon>
        <taxon>Phascolarctos</taxon>
    </lineage>
</organism>
<dbReference type="Gene3D" id="1.10.472.10">
    <property type="entry name" value="Cyclin-like"/>
    <property type="match status" value="2"/>
</dbReference>
<dbReference type="KEGG" id="pcw:110207433"/>
<evidence type="ECO:0000259" key="11">
    <source>
        <dbReference type="SMART" id="SM01332"/>
    </source>
</evidence>
<evidence type="ECO:0000256" key="8">
    <source>
        <dbReference type="RuleBase" id="RU000383"/>
    </source>
</evidence>
<dbReference type="Proteomes" id="UP000515140">
    <property type="component" value="Unplaced"/>
</dbReference>
<feature type="region of interest" description="Disordered" evidence="9">
    <location>
        <begin position="1"/>
        <end position="81"/>
    </location>
</feature>
<dbReference type="GO" id="GO:0051301">
    <property type="term" value="P:cell division"/>
    <property type="evidence" value="ECO:0007669"/>
    <property type="project" value="UniProtKB-KW"/>
</dbReference>
<dbReference type="InterPro" id="IPR006671">
    <property type="entry name" value="Cyclin_N"/>
</dbReference>
<feature type="compositionally biased region" description="Acidic residues" evidence="9">
    <location>
        <begin position="69"/>
        <end position="81"/>
    </location>
</feature>
<reference evidence="13 14" key="1">
    <citation type="submission" date="2025-04" db="UniProtKB">
        <authorList>
            <consortium name="RefSeq"/>
        </authorList>
    </citation>
    <scope>IDENTIFICATION</scope>
    <source>
        <tissue evidence="13 14">Spleen</tissue>
    </source>
</reference>
<dbReference type="InterPro" id="IPR036915">
    <property type="entry name" value="Cyclin-like_sf"/>
</dbReference>
<dbReference type="PROSITE" id="PS00292">
    <property type="entry name" value="CYCLINS"/>
    <property type="match status" value="1"/>
</dbReference>
<dbReference type="SMART" id="SM01332">
    <property type="entry name" value="Cyclin_C"/>
    <property type="match status" value="1"/>
</dbReference>
<dbReference type="PANTHER" id="PTHR10177">
    <property type="entry name" value="CYCLINS"/>
    <property type="match status" value="1"/>
</dbReference>
<evidence type="ECO:0000256" key="6">
    <source>
        <dbReference type="ARBA" id="ARBA00023242"/>
    </source>
</evidence>
<feature type="compositionally biased region" description="Basic and acidic residues" evidence="9">
    <location>
        <begin position="726"/>
        <end position="735"/>
    </location>
</feature>
<keyword evidence="6" id="KW-0539">Nucleus</keyword>
<evidence type="ECO:0000256" key="7">
    <source>
        <dbReference type="ARBA" id="ARBA00023306"/>
    </source>
</evidence>
<keyword evidence="5 8" id="KW-0195">Cyclin</keyword>
<dbReference type="InterPro" id="IPR048258">
    <property type="entry name" value="Cyclins_cyclin-box"/>
</dbReference>
<name>A0A6P5K7V1_PHACI</name>
<feature type="region of interest" description="Disordered" evidence="9">
    <location>
        <begin position="714"/>
        <end position="735"/>
    </location>
</feature>
<protein>
    <submittedName>
        <fullName evidence="13 14">G1/S-specific cyclin-E1</fullName>
    </submittedName>
</protein>
<evidence type="ECO:0000259" key="10">
    <source>
        <dbReference type="SMART" id="SM00385"/>
    </source>
</evidence>
<dbReference type="Pfam" id="PF02984">
    <property type="entry name" value="Cyclin_C"/>
    <property type="match status" value="1"/>
</dbReference>
<dbReference type="InterPro" id="IPR039361">
    <property type="entry name" value="Cyclin"/>
</dbReference>
<evidence type="ECO:0000256" key="4">
    <source>
        <dbReference type="ARBA" id="ARBA00022618"/>
    </source>
</evidence>
<comment type="similarity">
    <text evidence="2">Belongs to the cyclin family. Cyclin E subfamily.</text>
</comment>
<feature type="compositionally biased region" description="Basic and acidic residues" evidence="9">
    <location>
        <begin position="1"/>
        <end position="57"/>
    </location>
</feature>
<dbReference type="FunFam" id="1.10.472.10:FF:000024">
    <property type="entry name" value="G1/S-specific cyclin-E1"/>
    <property type="match status" value="1"/>
</dbReference>
<feature type="domain" description="Cyclin C-terminal" evidence="11">
    <location>
        <begin position="572"/>
        <end position="695"/>
    </location>
</feature>
<evidence type="ECO:0000256" key="3">
    <source>
        <dbReference type="ARBA" id="ARBA00022553"/>
    </source>
</evidence>
<feature type="region of interest" description="Disordered" evidence="9">
    <location>
        <begin position="144"/>
        <end position="182"/>
    </location>
</feature>
<dbReference type="GO" id="GO:0005634">
    <property type="term" value="C:nucleus"/>
    <property type="evidence" value="ECO:0007669"/>
    <property type="project" value="UniProtKB-SubCell"/>
</dbReference>
<dbReference type="InterPro" id="IPR013763">
    <property type="entry name" value="Cyclin-like_dom"/>
</dbReference>
<feature type="compositionally biased region" description="Basic and acidic residues" evidence="9">
    <location>
        <begin position="255"/>
        <end position="271"/>
    </location>
</feature>
<feature type="compositionally biased region" description="Basic and acidic residues" evidence="9">
    <location>
        <begin position="305"/>
        <end position="348"/>
    </location>
</feature>
<dbReference type="AlphaFoldDB" id="A0A6P5K7V1"/>
<dbReference type="OMA" id="LMNGTHE"/>
<dbReference type="GeneTree" id="ENSGT00940000156256"/>
<feature type="compositionally biased region" description="Basic and acidic residues" evidence="9">
    <location>
        <begin position="278"/>
        <end position="297"/>
    </location>
</feature>
<dbReference type="RefSeq" id="XP_020840727.1">
    <property type="nucleotide sequence ID" value="XM_020985068.1"/>
</dbReference>
<gene>
    <name evidence="13 14 15" type="primary">CCNE1</name>
</gene>
<feature type="region of interest" description="Disordered" evidence="9">
    <location>
        <begin position="215"/>
        <end position="365"/>
    </location>
</feature>
<evidence type="ECO:0000256" key="2">
    <source>
        <dbReference type="ARBA" id="ARBA00007143"/>
    </source>
</evidence>
<dbReference type="GeneID" id="110207433"/>
<dbReference type="RefSeq" id="XP_020840728.1">
    <property type="nucleotide sequence ID" value="XM_020985069.1"/>
</dbReference>
<evidence type="ECO:0000256" key="5">
    <source>
        <dbReference type="ARBA" id="ARBA00023127"/>
    </source>
</evidence>
<keyword evidence="3" id="KW-0597">Phosphoprotein</keyword>
<dbReference type="SUPFAM" id="SSF47954">
    <property type="entry name" value="Cyclin-like"/>
    <property type="match status" value="2"/>
</dbReference>
<evidence type="ECO:0000256" key="1">
    <source>
        <dbReference type="ARBA" id="ARBA00004123"/>
    </source>
</evidence>
<sequence>MSRESGSEECQGKEEFNQDVKEDHVDEKEEPSPDELVNGKEEPSHDELMNGIHERSPDVLMNGTHEPSPDELFDGEEDPSIDELVYGDDDPSFDEVIYEEEDPNPNELVCEEEGASLDELVCEEEGASLDELVCEEEDPHADELICEEENPNPDELMCDEEDTVDEEDASPEELICDEEDPNADELICEEEGPNSDELICEEEGPNLDDLICEEEIPHPDDEDFICEEEDPQPIDLIYEEEDPSFHELICGEQDPSLHELFDGRDEPRPNGREGPSPDGREDPSPDGREDPNPDSRQDPSAGELFDGKKNQSPSEHAEGTEERSPDGKEDGWNGKEEENKKRGIEPGREQSGGGSTESSRSRKRKADVAVFLLDPDEVLAKRETIGRTAVRIPAFLRNPWSVILTPDKGGDEPSLPNSNMPTHNFSQHRATPLPLLGWANRDEVWKIMLSKEQVYLRDKNFMERHPSLQPRMRSILLDWMMEVSEVYKLHRETYYLAQDFFDRYMATQRNITKTLLQLIGITSLFIAAKLEEIYPPKLYQFAYVTDGACTEEEILTMELIIMKALKWRLSPMTLVSWLNVYMQVAYLNDLYEEVLMPQYPQQIFVQVAELLDVCILDMGCFDFTYGVLAASALYHFSSTEIMKKVSGFDWPEVEDCVKWMVPFAMAVKEVGGARLKYFKGVPSEDMHNIQTHVNTINLLDRAYEKQAMLADERVSAPTGVLTPPQSDKKPSKEQE</sequence>
<evidence type="ECO:0000313" key="15">
    <source>
        <dbReference type="RefSeq" id="XP_020840728.1"/>
    </source>
</evidence>
<comment type="subcellular location">
    <subcellularLocation>
        <location evidence="1">Nucleus</location>
    </subcellularLocation>
</comment>
<dbReference type="InterPro" id="IPR004367">
    <property type="entry name" value="Cyclin_C-dom"/>
</dbReference>
<keyword evidence="12" id="KW-1185">Reference proteome</keyword>
<keyword evidence="7" id="KW-0131">Cell cycle</keyword>
<evidence type="ECO:0000313" key="13">
    <source>
        <dbReference type="RefSeq" id="XP_020840726.1"/>
    </source>
</evidence>
<feature type="domain" description="Cyclin-like" evidence="10">
    <location>
        <begin position="478"/>
        <end position="563"/>
    </location>
</feature>
<evidence type="ECO:0000313" key="12">
    <source>
        <dbReference type="Proteomes" id="UP000515140"/>
    </source>
</evidence>
<evidence type="ECO:0000256" key="9">
    <source>
        <dbReference type="SAM" id="MobiDB-lite"/>
    </source>
</evidence>
<dbReference type="Pfam" id="PF00134">
    <property type="entry name" value="Cyclin_N"/>
    <property type="match status" value="1"/>
</dbReference>
<dbReference type="CTD" id="898"/>
<keyword evidence="4" id="KW-0132">Cell division</keyword>